<gene>
    <name evidence="6" type="primary">tagH</name>
    <name evidence="6" type="ORF">MBBTH_15490</name>
</gene>
<organism evidence="6 7">
    <name type="scientific">Methanobrevibacter thaueri</name>
    <dbReference type="NCBI Taxonomy" id="190975"/>
    <lineage>
        <taxon>Archaea</taxon>
        <taxon>Methanobacteriati</taxon>
        <taxon>Methanobacteriota</taxon>
        <taxon>Methanomada group</taxon>
        <taxon>Methanobacteria</taxon>
        <taxon>Methanobacteriales</taxon>
        <taxon>Methanobacteriaceae</taxon>
        <taxon>Methanobrevibacter</taxon>
    </lineage>
</organism>
<evidence type="ECO:0000256" key="1">
    <source>
        <dbReference type="ARBA" id="ARBA00005417"/>
    </source>
</evidence>
<dbReference type="InterPro" id="IPR027417">
    <property type="entry name" value="P-loop_NTPase"/>
</dbReference>
<accession>A0A315Y8C8</accession>
<keyword evidence="2" id="KW-0813">Transport</keyword>
<dbReference type="GO" id="GO:0016020">
    <property type="term" value="C:membrane"/>
    <property type="evidence" value="ECO:0007669"/>
    <property type="project" value="InterPro"/>
</dbReference>
<protein>
    <submittedName>
        <fullName evidence="6">Teichoic acids export ATP-binding protein TagH</fullName>
        <ecNumber evidence="6">3.6.3.40</ecNumber>
    </submittedName>
</protein>
<comment type="caution">
    <text evidence="6">The sequence shown here is derived from an EMBL/GenBank/DDBJ whole genome shotgun (WGS) entry which is preliminary data.</text>
</comment>
<dbReference type="InterPro" id="IPR050683">
    <property type="entry name" value="Bact_Polysacc_Export_ATP-bd"/>
</dbReference>
<dbReference type="PANTHER" id="PTHR46743">
    <property type="entry name" value="TEICHOIC ACIDS EXPORT ATP-BINDING PROTEIN TAGH"/>
    <property type="match status" value="1"/>
</dbReference>
<evidence type="ECO:0000259" key="5">
    <source>
        <dbReference type="PROSITE" id="PS50893"/>
    </source>
</evidence>
<evidence type="ECO:0000256" key="4">
    <source>
        <dbReference type="ARBA" id="ARBA00022840"/>
    </source>
</evidence>
<dbReference type="Gene3D" id="3.40.50.300">
    <property type="entry name" value="P-loop containing nucleotide triphosphate hydrolases"/>
    <property type="match status" value="1"/>
</dbReference>
<name>A0A315Y8C8_9EURY</name>
<dbReference type="PROSITE" id="PS00211">
    <property type="entry name" value="ABC_TRANSPORTER_1"/>
    <property type="match status" value="1"/>
</dbReference>
<proteinExistence type="inferred from homology"/>
<dbReference type="GO" id="GO:0140359">
    <property type="term" value="F:ABC-type transporter activity"/>
    <property type="evidence" value="ECO:0007669"/>
    <property type="project" value="InterPro"/>
</dbReference>
<comment type="similarity">
    <text evidence="1">Belongs to the ABC transporter superfamily.</text>
</comment>
<reference evidence="6 7" key="1">
    <citation type="submission" date="2017-03" db="EMBL/GenBank/DDBJ databases">
        <title>Genome sequence of Methanobrevibacter thaueri.</title>
        <authorList>
            <person name="Poehlein A."/>
            <person name="Seedorf H."/>
            <person name="Daniel R."/>
        </authorList>
    </citation>
    <scope>NUCLEOTIDE SEQUENCE [LARGE SCALE GENOMIC DNA]</scope>
    <source>
        <strain evidence="6 7">DSM 11995</strain>
    </source>
</reference>
<dbReference type="Pfam" id="PF00005">
    <property type="entry name" value="ABC_tran"/>
    <property type="match status" value="1"/>
</dbReference>
<dbReference type="PROSITE" id="PS50893">
    <property type="entry name" value="ABC_TRANSPORTER_2"/>
    <property type="match status" value="1"/>
</dbReference>
<dbReference type="InterPro" id="IPR003593">
    <property type="entry name" value="AAA+_ATPase"/>
</dbReference>
<dbReference type="RefSeq" id="WP_116592467.1">
    <property type="nucleotide sequence ID" value="NZ_MZGS01000024.1"/>
</dbReference>
<dbReference type="EMBL" id="MZGS01000024">
    <property type="protein sequence ID" value="PWB86561.1"/>
    <property type="molecule type" value="Genomic_DNA"/>
</dbReference>
<feature type="domain" description="ABC transporter" evidence="5">
    <location>
        <begin position="53"/>
        <end position="273"/>
    </location>
</feature>
<dbReference type="Proteomes" id="UP000251717">
    <property type="component" value="Unassembled WGS sequence"/>
</dbReference>
<evidence type="ECO:0000256" key="2">
    <source>
        <dbReference type="ARBA" id="ARBA00022448"/>
    </source>
</evidence>
<dbReference type="InterPro" id="IPR017871">
    <property type="entry name" value="ABC_transporter-like_CS"/>
</dbReference>
<dbReference type="OrthoDB" id="40048at2157"/>
<dbReference type="InterPro" id="IPR003439">
    <property type="entry name" value="ABC_transporter-like_ATP-bd"/>
</dbReference>
<dbReference type="GO" id="GO:0016887">
    <property type="term" value="F:ATP hydrolysis activity"/>
    <property type="evidence" value="ECO:0007669"/>
    <property type="project" value="InterPro"/>
</dbReference>
<dbReference type="GO" id="GO:0005524">
    <property type="term" value="F:ATP binding"/>
    <property type="evidence" value="ECO:0007669"/>
    <property type="project" value="UniProtKB-KW"/>
</dbReference>
<evidence type="ECO:0000313" key="6">
    <source>
        <dbReference type="EMBL" id="PWB86561.1"/>
    </source>
</evidence>
<dbReference type="PANTHER" id="PTHR46743:SF2">
    <property type="entry name" value="TEICHOIC ACIDS EXPORT ATP-BINDING PROTEIN TAGH"/>
    <property type="match status" value="1"/>
</dbReference>
<evidence type="ECO:0000313" key="7">
    <source>
        <dbReference type="Proteomes" id="UP000251717"/>
    </source>
</evidence>
<keyword evidence="6" id="KW-0378">Hydrolase</keyword>
<evidence type="ECO:0000256" key="3">
    <source>
        <dbReference type="ARBA" id="ARBA00022741"/>
    </source>
</evidence>
<sequence length="288" mass="32528">MSLMEKLKRLFGSNTVRNNTPAIDSDIAIKVEHITMEFKVSNDKIDTLKEYVIRTIKRNKSESKKVKVLDDISFTIKRGEKLGILGFNGAGKSTLLRIIAGIYEPSDGKITINGKIAPLLELSAGFDKNYSGKDNIYLNGALLSMSKEYLDEKYDEIVEYSELGDYINFPVKNYSKGMKAKLGFSIATLIDPDILIIDEILSVGDIKFRKKSGEKINEMMAEGVTVLLVSHSINQVRRICDRCIWIDNGKMIMEGDADEVCDAYVEDANYAKIKKEKKLKRKLRKKYG</sequence>
<dbReference type="SUPFAM" id="SSF52540">
    <property type="entry name" value="P-loop containing nucleoside triphosphate hydrolases"/>
    <property type="match status" value="1"/>
</dbReference>
<dbReference type="InterPro" id="IPR015860">
    <property type="entry name" value="ABC_transpr_TagH-like"/>
</dbReference>
<dbReference type="AlphaFoldDB" id="A0A315Y8C8"/>
<dbReference type="SMART" id="SM00382">
    <property type="entry name" value="AAA"/>
    <property type="match status" value="1"/>
</dbReference>
<keyword evidence="4 6" id="KW-0067">ATP-binding</keyword>
<dbReference type="EC" id="3.6.3.40" evidence="6"/>
<keyword evidence="7" id="KW-1185">Reference proteome</keyword>
<dbReference type="CDD" id="cd03220">
    <property type="entry name" value="ABC_KpsT_Wzt"/>
    <property type="match status" value="1"/>
</dbReference>
<keyword evidence="3" id="KW-0547">Nucleotide-binding</keyword>